<evidence type="ECO:0000313" key="1">
    <source>
        <dbReference type="EMBL" id="KNY28210.1"/>
    </source>
</evidence>
<name>A0A0L6JRB4_9FIRM</name>
<dbReference type="Proteomes" id="UP000036923">
    <property type="component" value="Unassembled WGS sequence"/>
</dbReference>
<evidence type="ECO:0000313" key="2">
    <source>
        <dbReference type="Proteomes" id="UP000036923"/>
    </source>
</evidence>
<reference evidence="2" key="1">
    <citation type="submission" date="2015-07" db="EMBL/GenBank/DDBJ databases">
        <title>Near-Complete Genome Sequence of the Cellulolytic Bacterium Bacteroides (Pseudobacteroides) cellulosolvens ATCC 35603.</title>
        <authorList>
            <person name="Dassa B."/>
            <person name="Utturkar S.M."/>
            <person name="Klingeman D.M."/>
            <person name="Hurt R.A."/>
            <person name="Keller M."/>
            <person name="Xu J."/>
            <person name="Reddy Y.H.K."/>
            <person name="Borovok I."/>
            <person name="Grinberg I.R."/>
            <person name="Lamed R."/>
            <person name="Zhivin O."/>
            <person name="Bayer E.A."/>
            <person name="Brown S.D."/>
        </authorList>
    </citation>
    <scope>NUCLEOTIDE SEQUENCE [LARGE SCALE GENOMIC DNA]</scope>
    <source>
        <strain evidence="2">DSM 2933</strain>
    </source>
</reference>
<accession>A0A0L6JRB4</accession>
<protein>
    <submittedName>
        <fullName evidence="1">Uncharacterized protein</fullName>
    </submittedName>
</protein>
<comment type="caution">
    <text evidence="1">The sequence shown here is derived from an EMBL/GenBank/DDBJ whole genome shotgun (WGS) entry which is preliminary data.</text>
</comment>
<proteinExistence type="predicted"/>
<dbReference type="EMBL" id="LGTC01000001">
    <property type="protein sequence ID" value="KNY28210.1"/>
    <property type="molecule type" value="Genomic_DNA"/>
</dbReference>
<organism evidence="1 2">
    <name type="scientific">Pseudobacteroides cellulosolvens ATCC 35603 = DSM 2933</name>
    <dbReference type="NCBI Taxonomy" id="398512"/>
    <lineage>
        <taxon>Bacteria</taxon>
        <taxon>Bacillati</taxon>
        <taxon>Bacillota</taxon>
        <taxon>Clostridia</taxon>
        <taxon>Eubacteriales</taxon>
        <taxon>Oscillospiraceae</taxon>
        <taxon>Pseudobacteroides</taxon>
    </lineage>
</organism>
<sequence length="42" mass="4979">MIDKSKMSIDEILLEKGLLNIEQLKKVWGIQRETGKKLKIYF</sequence>
<dbReference type="RefSeq" id="WP_276326225.1">
    <property type="nucleotide sequence ID" value="NZ_LGTC01000001.1"/>
</dbReference>
<gene>
    <name evidence="1" type="ORF">Bccel_3484</name>
</gene>
<keyword evidence="2" id="KW-1185">Reference proteome</keyword>
<dbReference type="STRING" id="398512.Bccel_3484"/>
<dbReference type="AlphaFoldDB" id="A0A0L6JRB4"/>